<evidence type="ECO:0000256" key="1">
    <source>
        <dbReference type="SAM" id="Phobius"/>
    </source>
</evidence>
<dbReference type="Pfam" id="PF00892">
    <property type="entry name" value="EamA"/>
    <property type="match status" value="1"/>
</dbReference>
<feature type="transmembrane region" description="Helical" evidence="1">
    <location>
        <begin position="71"/>
        <end position="91"/>
    </location>
</feature>
<evidence type="ECO:0000313" key="3">
    <source>
        <dbReference type="EMBL" id="GAH96158.1"/>
    </source>
</evidence>
<accession>X1LPV3</accession>
<dbReference type="GO" id="GO:0016020">
    <property type="term" value="C:membrane"/>
    <property type="evidence" value="ECO:0007669"/>
    <property type="project" value="InterPro"/>
</dbReference>
<dbReference type="InterPro" id="IPR037185">
    <property type="entry name" value="EmrE-like"/>
</dbReference>
<keyword evidence="1" id="KW-1133">Transmembrane helix</keyword>
<feature type="non-terminal residue" evidence="3">
    <location>
        <position position="1"/>
    </location>
</feature>
<feature type="domain" description="EamA" evidence="2">
    <location>
        <begin position="4"/>
        <end position="87"/>
    </location>
</feature>
<keyword evidence="1" id="KW-0472">Membrane</keyword>
<dbReference type="AlphaFoldDB" id="X1LPV3"/>
<feature type="transmembrane region" description="Helical" evidence="1">
    <location>
        <begin position="46"/>
        <end position="64"/>
    </location>
</feature>
<comment type="caution">
    <text evidence="3">The sequence shown here is derived from an EMBL/GenBank/DDBJ whole genome shotgun (WGS) entry which is preliminary data.</text>
</comment>
<name>X1LPV3_9ZZZZ</name>
<dbReference type="InterPro" id="IPR000620">
    <property type="entry name" value="EamA_dom"/>
</dbReference>
<evidence type="ECO:0000259" key="2">
    <source>
        <dbReference type="Pfam" id="PF00892"/>
    </source>
</evidence>
<dbReference type="Gene3D" id="1.10.3730.20">
    <property type="match status" value="1"/>
</dbReference>
<feature type="transmembrane region" description="Helical" evidence="1">
    <location>
        <begin position="20"/>
        <end position="40"/>
    </location>
</feature>
<keyword evidence="1" id="KW-0812">Transmembrane</keyword>
<dbReference type="SUPFAM" id="SSF103481">
    <property type="entry name" value="Multidrug resistance efflux transporter EmrE"/>
    <property type="match status" value="1"/>
</dbReference>
<organism evidence="3">
    <name type="scientific">marine sediment metagenome</name>
    <dbReference type="NCBI Taxonomy" id="412755"/>
    <lineage>
        <taxon>unclassified sequences</taxon>
        <taxon>metagenomes</taxon>
        <taxon>ecological metagenomes</taxon>
    </lineage>
</organism>
<sequence>LISLALFRPKFQSLDKKSIWIILITGAIWAAYRIIVYYGYLNFGVIFTTLMIMLGPIFVYIFAWKFLKEKLNWRNIIAALIIIGCVIYAILG</sequence>
<gene>
    <name evidence="3" type="ORF">S03H2_69282</name>
</gene>
<proteinExistence type="predicted"/>
<reference evidence="3" key="1">
    <citation type="journal article" date="2014" name="Front. Microbiol.">
        <title>High frequency of phylogenetically diverse reductive dehalogenase-homologous genes in deep subseafloor sedimentary metagenomes.</title>
        <authorList>
            <person name="Kawai M."/>
            <person name="Futagami T."/>
            <person name="Toyoda A."/>
            <person name="Takaki Y."/>
            <person name="Nishi S."/>
            <person name="Hori S."/>
            <person name="Arai W."/>
            <person name="Tsubouchi T."/>
            <person name="Morono Y."/>
            <person name="Uchiyama I."/>
            <person name="Ito T."/>
            <person name="Fujiyama A."/>
            <person name="Inagaki F."/>
            <person name="Takami H."/>
        </authorList>
    </citation>
    <scope>NUCLEOTIDE SEQUENCE</scope>
    <source>
        <strain evidence="3">Expedition CK06-06</strain>
    </source>
</reference>
<protein>
    <recommendedName>
        <fullName evidence="2">EamA domain-containing protein</fullName>
    </recommendedName>
</protein>
<dbReference type="EMBL" id="BARU01045741">
    <property type="protein sequence ID" value="GAH96158.1"/>
    <property type="molecule type" value="Genomic_DNA"/>
</dbReference>